<comment type="caution">
    <text evidence="15">The sequence shown here is derived from an EMBL/GenBank/DDBJ whole genome shotgun (WGS) entry which is preliminary data.</text>
</comment>
<protein>
    <submittedName>
        <fullName evidence="15">Uncharacterized protein</fullName>
    </submittedName>
</protein>
<keyword evidence="8" id="KW-0808">Transferase</keyword>
<dbReference type="GO" id="GO:0015074">
    <property type="term" value="P:DNA integration"/>
    <property type="evidence" value="ECO:0007669"/>
    <property type="project" value="UniProtKB-KW"/>
</dbReference>
<dbReference type="InterPro" id="IPR041588">
    <property type="entry name" value="Integrase_H2C2"/>
</dbReference>
<keyword evidence="4" id="KW-0378">Hydrolase</keyword>
<dbReference type="PANTHER" id="PTHR37984:SF5">
    <property type="entry name" value="PROTEIN NYNRIN-LIKE"/>
    <property type="match status" value="1"/>
</dbReference>
<evidence type="ECO:0000259" key="13">
    <source>
        <dbReference type="Pfam" id="PF17921"/>
    </source>
</evidence>
<feature type="compositionally biased region" description="Low complexity" evidence="12">
    <location>
        <begin position="1"/>
        <end position="10"/>
    </location>
</feature>
<dbReference type="PANTHER" id="PTHR37984">
    <property type="entry name" value="PROTEIN CBG26694"/>
    <property type="match status" value="1"/>
</dbReference>
<gene>
    <name evidence="15" type="ORF">E3N88_28816</name>
</gene>
<keyword evidence="10" id="KW-0233">DNA recombination</keyword>
<feature type="region of interest" description="Disordered" evidence="12">
    <location>
        <begin position="1"/>
        <end position="42"/>
    </location>
</feature>
<dbReference type="InterPro" id="IPR050951">
    <property type="entry name" value="Retrovirus_Pol_polyprotein"/>
</dbReference>
<evidence type="ECO:0000256" key="8">
    <source>
        <dbReference type="ARBA" id="ARBA00022932"/>
    </source>
</evidence>
<accession>A0A5N6N3C5</accession>
<dbReference type="SUPFAM" id="SSF53098">
    <property type="entry name" value="Ribonuclease H-like"/>
    <property type="match status" value="1"/>
</dbReference>
<evidence type="ECO:0000256" key="12">
    <source>
        <dbReference type="SAM" id="MobiDB-lite"/>
    </source>
</evidence>
<evidence type="ECO:0000313" key="16">
    <source>
        <dbReference type="Proteomes" id="UP000326396"/>
    </source>
</evidence>
<evidence type="ECO:0000256" key="10">
    <source>
        <dbReference type="ARBA" id="ARBA00023172"/>
    </source>
</evidence>
<dbReference type="OrthoDB" id="1744105at2759"/>
<dbReference type="Gene3D" id="3.30.420.10">
    <property type="entry name" value="Ribonuclease H-like superfamily/Ribonuclease H"/>
    <property type="match status" value="1"/>
</dbReference>
<keyword evidence="7" id="KW-0695">RNA-directed DNA polymerase</keyword>
<sequence length="554" mass="62892">MEFESKLNSSKLEKKNSHQSQLRPDSKPFIPSTLYPSTVSGTKLDSKTNLRLTYAEKQARFLKGECFKCGAKYGPGHRCQTGTLKLLATDDDESEDVEEEPKDQSEETVEISLNAILGRPHPTTMKVHDTLKNTERITTTEQQRLLLKLMPYDFSITHRAWKENRGADALSRRLMCATLLTLIVPYCVDVEDIREGLETDLFTLDLIHKLQNSFIPLPDFALVDGFLFYRKRLVIRDVPGLCLKLLHEAHDSPTGGHGGFIKTLGRLSSQYFLPHMNKDIHRDVVFLSHFWQELFRLSQTKLKLSSSYHPQTDGQSKVLNRCLESYLRCFAQEQPRKWSFFLPWAEHSYNTGFHSAMGTTFFSAVYGRPPPPLIPYVVGETNNAELEQQLLDRDDMLKLLRENLMKAQDRMRNQANTKRRDVSFAIGDYVFGPYQIKRVIGPVAYELGLPPTARIHPVFHVSLLKPARGVLPSNPPVPLPINKDYELELSPFEILQHRWVIEAGHPVLELLVSWCNFLVEEATWESSNGPSGSALSGNSGDHGAVSTRFVGTVN</sequence>
<evidence type="ECO:0000256" key="5">
    <source>
        <dbReference type="ARBA" id="ARBA00022842"/>
    </source>
</evidence>
<evidence type="ECO:0000313" key="15">
    <source>
        <dbReference type="EMBL" id="KAD4180225.1"/>
    </source>
</evidence>
<evidence type="ECO:0000259" key="14">
    <source>
        <dbReference type="Pfam" id="PF24626"/>
    </source>
</evidence>
<name>A0A5N6N3C5_9ASTR</name>
<dbReference type="EMBL" id="SZYD01000014">
    <property type="protein sequence ID" value="KAD4180225.1"/>
    <property type="molecule type" value="Genomic_DNA"/>
</dbReference>
<dbReference type="GO" id="GO:0003887">
    <property type="term" value="F:DNA-directed DNA polymerase activity"/>
    <property type="evidence" value="ECO:0007669"/>
    <property type="project" value="UniProtKB-KW"/>
</dbReference>
<organism evidence="15 16">
    <name type="scientific">Mikania micrantha</name>
    <name type="common">bitter vine</name>
    <dbReference type="NCBI Taxonomy" id="192012"/>
    <lineage>
        <taxon>Eukaryota</taxon>
        <taxon>Viridiplantae</taxon>
        <taxon>Streptophyta</taxon>
        <taxon>Embryophyta</taxon>
        <taxon>Tracheophyta</taxon>
        <taxon>Spermatophyta</taxon>
        <taxon>Magnoliopsida</taxon>
        <taxon>eudicotyledons</taxon>
        <taxon>Gunneridae</taxon>
        <taxon>Pentapetalae</taxon>
        <taxon>asterids</taxon>
        <taxon>campanulids</taxon>
        <taxon>Asterales</taxon>
        <taxon>Asteraceae</taxon>
        <taxon>Asteroideae</taxon>
        <taxon>Heliantheae alliance</taxon>
        <taxon>Eupatorieae</taxon>
        <taxon>Mikania</taxon>
    </lineage>
</organism>
<evidence type="ECO:0000256" key="4">
    <source>
        <dbReference type="ARBA" id="ARBA00022801"/>
    </source>
</evidence>
<keyword evidence="11" id="KW-0175">Coiled coil</keyword>
<dbReference type="GO" id="GO:0004190">
    <property type="term" value="F:aspartic-type endopeptidase activity"/>
    <property type="evidence" value="ECO:0007669"/>
    <property type="project" value="UniProtKB-KW"/>
</dbReference>
<dbReference type="SUPFAM" id="SSF54160">
    <property type="entry name" value="Chromo domain-like"/>
    <property type="match status" value="1"/>
</dbReference>
<keyword evidence="5" id="KW-0460">Magnesium</keyword>
<dbReference type="Pfam" id="PF24626">
    <property type="entry name" value="SH3_Tf2-1"/>
    <property type="match status" value="1"/>
</dbReference>
<keyword evidence="8" id="KW-0548">Nucleotidyltransferase</keyword>
<keyword evidence="6" id="KW-0229">DNA integration</keyword>
<dbReference type="GO" id="GO:0046872">
    <property type="term" value="F:metal ion binding"/>
    <property type="evidence" value="ECO:0007669"/>
    <property type="project" value="UniProtKB-KW"/>
</dbReference>
<evidence type="ECO:0000256" key="1">
    <source>
        <dbReference type="ARBA" id="ARBA00022670"/>
    </source>
</evidence>
<keyword evidence="8" id="KW-0239">DNA-directed DNA polymerase</keyword>
<evidence type="ECO:0000256" key="6">
    <source>
        <dbReference type="ARBA" id="ARBA00022908"/>
    </source>
</evidence>
<evidence type="ECO:0000256" key="11">
    <source>
        <dbReference type="SAM" id="Coils"/>
    </source>
</evidence>
<dbReference type="GO" id="GO:0006508">
    <property type="term" value="P:proteolysis"/>
    <property type="evidence" value="ECO:0007669"/>
    <property type="project" value="UniProtKB-KW"/>
</dbReference>
<keyword evidence="3" id="KW-0064">Aspartyl protease</keyword>
<keyword evidence="1" id="KW-0645">Protease</keyword>
<dbReference type="Pfam" id="PF17921">
    <property type="entry name" value="Integrase_H2C2"/>
    <property type="match status" value="1"/>
</dbReference>
<dbReference type="GO" id="GO:0003964">
    <property type="term" value="F:RNA-directed DNA polymerase activity"/>
    <property type="evidence" value="ECO:0007669"/>
    <property type="project" value="UniProtKB-KW"/>
</dbReference>
<dbReference type="GO" id="GO:0003677">
    <property type="term" value="F:DNA binding"/>
    <property type="evidence" value="ECO:0007669"/>
    <property type="project" value="UniProtKB-KW"/>
</dbReference>
<feature type="coiled-coil region" evidence="11">
    <location>
        <begin position="383"/>
        <end position="417"/>
    </location>
</feature>
<dbReference type="InterPro" id="IPR012337">
    <property type="entry name" value="RNaseH-like_sf"/>
</dbReference>
<keyword evidence="9" id="KW-0238">DNA-binding</keyword>
<evidence type="ECO:0000256" key="2">
    <source>
        <dbReference type="ARBA" id="ARBA00022723"/>
    </source>
</evidence>
<feature type="domain" description="Integrase zinc-binding" evidence="13">
    <location>
        <begin position="241"/>
        <end position="282"/>
    </location>
</feature>
<reference evidence="15 16" key="1">
    <citation type="submission" date="2019-05" db="EMBL/GenBank/DDBJ databases">
        <title>Mikania micrantha, genome provides insights into the molecular mechanism of rapid growth.</title>
        <authorList>
            <person name="Liu B."/>
        </authorList>
    </citation>
    <scope>NUCLEOTIDE SEQUENCE [LARGE SCALE GENOMIC DNA]</scope>
    <source>
        <strain evidence="15">NLD-2019</strain>
        <tissue evidence="15">Leaf</tissue>
    </source>
</reference>
<evidence type="ECO:0000256" key="3">
    <source>
        <dbReference type="ARBA" id="ARBA00022750"/>
    </source>
</evidence>
<dbReference type="GO" id="GO:0006310">
    <property type="term" value="P:DNA recombination"/>
    <property type="evidence" value="ECO:0007669"/>
    <property type="project" value="UniProtKB-KW"/>
</dbReference>
<dbReference type="InterPro" id="IPR056924">
    <property type="entry name" value="SH3_Tf2-1"/>
</dbReference>
<dbReference type="InterPro" id="IPR016197">
    <property type="entry name" value="Chromo-like_dom_sf"/>
</dbReference>
<feature type="domain" description="Tf2-1-like SH3-like" evidence="14">
    <location>
        <begin position="431"/>
        <end position="467"/>
    </location>
</feature>
<keyword evidence="16" id="KW-1185">Reference proteome</keyword>
<dbReference type="InterPro" id="IPR036397">
    <property type="entry name" value="RNaseH_sf"/>
</dbReference>
<evidence type="ECO:0000256" key="7">
    <source>
        <dbReference type="ARBA" id="ARBA00022918"/>
    </source>
</evidence>
<dbReference type="Proteomes" id="UP000326396">
    <property type="component" value="Linkage Group LG4"/>
</dbReference>
<dbReference type="AlphaFoldDB" id="A0A5N6N3C5"/>
<keyword evidence="2" id="KW-0479">Metal-binding</keyword>
<evidence type="ECO:0000256" key="9">
    <source>
        <dbReference type="ARBA" id="ARBA00023125"/>
    </source>
</evidence>
<proteinExistence type="predicted"/>